<organism evidence="1 2">
    <name type="scientific">Microbacterium maritypicum</name>
    <name type="common">Microbacterium liquefaciens</name>
    <dbReference type="NCBI Taxonomy" id="33918"/>
    <lineage>
        <taxon>Bacteria</taxon>
        <taxon>Bacillati</taxon>
        <taxon>Actinomycetota</taxon>
        <taxon>Actinomycetes</taxon>
        <taxon>Micrococcales</taxon>
        <taxon>Microbacteriaceae</taxon>
        <taxon>Microbacterium</taxon>
    </lineage>
</organism>
<dbReference type="Proteomes" id="UP001060245">
    <property type="component" value="Chromosome"/>
</dbReference>
<evidence type="ECO:0000313" key="1">
    <source>
        <dbReference type="EMBL" id="UTT52608.1"/>
    </source>
</evidence>
<accession>A0ACD4B5H3</accession>
<proteinExistence type="predicted"/>
<dbReference type="EMBL" id="CP101471">
    <property type="protein sequence ID" value="UTT52608.1"/>
    <property type="molecule type" value="Genomic_DNA"/>
</dbReference>
<keyword evidence="1" id="KW-0067">ATP-binding</keyword>
<sequence>MSADQTAPAAVEARGWGWRHASRLAWALRDTSFRIEPGERVLVLGASGAGKSTLLHGLAGVLGGEEEGESEGTLIVDGAPAVATRGRAGLVLQDPDSQVILARVGDDVAFGCENLGVPRAQIWPRVEAALEAVGLDVPLGHPTKALSGGQKQRLALAGVLAMGPGLVLLDEPTANLDPAGVIEVRDAVERMLQAQPSTLIVVEHRLEVWLPLITRVIVIGSGGVVADGAPAEVLGVRGAQLAADGVWVPGHPPAAPPPPLWPPGETLLSARDLAVARVKGRPVATGIDLDVHAGEALAITGSNGAGKSTLGLTLAGLLSPASGAVEASALLANGAESAPIRWSSRDLLTRIGMVFQEPEHQLLAKTVREELAVGPRALGMNDDEITARSDELLARLRLAHLAAANPYTLSGGEKRRLTVAAAIATRPLVLVLDEPTFGQDARTWAELVAMLAALRDEGAAIVTITHDLEVVRALHAARFELGGAS</sequence>
<gene>
    <name evidence="1" type="ORF">NMQ05_16235</name>
</gene>
<name>A0ACD4B5H3_MICMQ</name>
<evidence type="ECO:0000313" key="2">
    <source>
        <dbReference type="Proteomes" id="UP001060245"/>
    </source>
</evidence>
<protein>
    <submittedName>
        <fullName evidence="1">Energy-coupling factor ABC transporter ATP-binding protein</fullName>
    </submittedName>
</protein>
<keyword evidence="1" id="KW-0547">Nucleotide-binding</keyword>
<keyword evidence="2" id="KW-1185">Reference proteome</keyword>
<reference evidence="1" key="1">
    <citation type="submission" date="2022-07" db="EMBL/GenBank/DDBJ databases">
        <title>Complete genome of DND4.</title>
        <authorList>
            <person name="Cao G."/>
        </authorList>
    </citation>
    <scope>NUCLEOTIDE SEQUENCE</scope>
    <source>
        <strain evidence="1">DND4</strain>
    </source>
</reference>